<comment type="caution">
    <text evidence="1">The sequence shown here is derived from an EMBL/GenBank/DDBJ whole genome shotgun (WGS) entry which is preliminary data.</text>
</comment>
<dbReference type="AlphaFoldDB" id="A0AAE0Z5U9"/>
<reference evidence="1" key="1">
    <citation type="journal article" date="2023" name="G3 (Bethesda)">
        <title>A reference genome for the long-term kleptoplast-retaining sea slug Elysia crispata morphotype clarki.</title>
        <authorList>
            <person name="Eastman K.E."/>
            <person name="Pendleton A.L."/>
            <person name="Shaikh M.A."/>
            <person name="Suttiyut T."/>
            <person name="Ogas R."/>
            <person name="Tomko P."/>
            <person name="Gavelis G."/>
            <person name="Widhalm J.R."/>
            <person name="Wisecaver J.H."/>
        </authorList>
    </citation>
    <scope>NUCLEOTIDE SEQUENCE</scope>
    <source>
        <strain evidence="1">ECLA1</strain>
    </source>
</reference>
<protein>
    <submittedName>
        <fullName evidence="1">Uncharacterized protein</fullName>
    </submittedName>
</protein>
<dbReference type="EMBL" id="JAWDGP010004710">
    <property type="protein sequence ID" value="KAK3762477.1"/>
    <property type="molecule type" value="Genomic_DNA"/>
</dbReference>
<evidence type="ECO:0000313" key="1">
    <source>
        <dbReference type="EMBL" id="KAK3762477.1"/>
    </source>
</evidence>
<keyword evidence="2" id="KW-1185">Reference proteome</keyword>
<sequence>MPSNSALLHVDRLFTMFSLRIAWPSLEAISGTTIRSLVKPAFYVYLTIKDKPGLLSGTSVEADPAEEEISQPLSLAQTSAIFDFIRLRRCGGLNGR</sequence>
<evidence type="ECO:0000313" key="2">
    <source>
        <dbReference type="Proteomes" id="UP001283361"/>
    </source>
</evidence>
<name>A0AAE0Z5U9_9GAST</name>
<dbReference type="Proteomes" id="UP001283361">
    <property type="component" value="Unassembled WGS sequence"/>
</dbReference>
<proteinExistence type="predicted"/>
<organism evidence="1 2">
    <name type="scientific">Elysia crispata</name>
    <name type="common">lettuce slug</name>
    <dbReference type="NCBI Taxonomy" id="231223"/>
    <lineage>
        <taxon>Eukaryota</taxon>
        <taxon>Metazoa</taxon>
        <taxon>Spiralia</taxon>
        <taxon>Lophotrochozoa</taxon>
        <taxon>Mollusca</taxon>
        <taxon>Gastropoda</taxon>
        <taxon>Heterobranchia</taxon>
        <taxon>Euthyneura</taxon>
        <taxon>Panpulmonata</taxon>
        <taxon>Sacoglossa</taxon>
        <taxon>Placobranchoidea</taxon>
        <taxon>Plakobranchidae</taxon>
        <taxon>Elysia</taxon>
    </lineage>
</organism>
<accession>A0AAE0Z5U9</accession>
<gene>
    <name evidence="1" type="ORF">RRG08_009865</name>
</gene>